<evidence type="ECO:0000259" key="7">
    <source>
        <dbReference type="Pfam" id="PF13462"/>
    </source>
</evidence>
<accession>A0ABR5ID06</accession>
<evidence type="ECO:0000256" key="1">
    <source>
        <dbReference type="ARBA" id="ARBA00005791"/>
    </source>
</evidence>
<name>A0ABR5ID06_9ACTN</name>
<evidence type="ECO:0000256" key="6">
    <source>
        <dbReference type="SAM" id="Phobius"/>
    </source>
</evidence>
<dbReference type="RefSeq" id="WP_049698815.1">
    <property type="nucleotide sequence ID" value="NZ_CBDRLS010000002.1"/>
</dbReference>
<keyword evidence="5" id="KW-0676">Redox-active center</keyword>
<dbReference type="InterPro" id="IPR036249">
    <property type="entry name" value="Thioredoxin-like_sf"/>
</dbReference>
<dbReference type="Gene3D" id="3.40.30.10">
    <property type="entry name" value="Glutaredoxin"/>
    <property type="match status" value="1"/>
</dbReference>
<sequence length="245" mass="25920">MADKRRKPIVDPRAAEKRRSLLMKIGAAVVLVALAVGIGVWVLVSNESATGSSSNVTVATDNAYRVTTAPKGTTPPVTVTVVEDFQCPACRSFETQFAGAMEQIRSNPKVAVDYMPIAILDRMSTTNYSSRAANASACVAQSTAGDGNFDTWIKFHNALYAQQPEEGGPGLTNDELNSIAKQVGATNLKQCIGDEQFSGFVKDTTQKALNSGVNSTPTIKINGQPVQLSTPDALIAAVNEAANKQ</sequence>
<keyword evidence="6" id="KW-0812">Transmembrane</keyword>
<evidence type="ECO:0000313" key="9">
    <source>
        <dbReference type="Proteomes" id="UP000037247"/>
    </source>
</evidence>
<dbReference type="Pfam" id="PF13462">
    <property type="entry name" value="Thioredoxin_4"/>
    <property type="match status" value="1"/>
</dbReference>
<dbReference type="Proteomes" id="UP000037247">
    <property type="component" value="Unassembled WGS sequence"/>
</dbReference>
<keyword evidence="6" id="KW-1133">Transmembrane helix</keyword>
<keyword evidence="4" id="KW-1015">Disulfide bond</keyword>
<protein>
    <submittedName>
        <fullName evidence="8">DSBA oxidoreductase</fullName>
    </submittedName>
</protein>
<keyword evidence="2" id="KW-0732">Signal</keyword>
<comment type="caution">
    <text evidence="8">The sequence shown here is derived from an EMBL/GenBank/DDBJ whole genome shotgun (WGS) entry which is preliminary data.</text>
</comment>
<dbReference type="PANTHER" id="PTHR13887">
    <property type="entry name" value="GLUTATHIONE S-TRANSFERASE KAPPA"/>
    <property type="match status" value="1"/>
</dbReference>
<keyword evidence="6" id="KW-0472">Membrane</keyword>
<comment type="similarity">
    <text evidence="1">Belongs to the thioredoxin family. DsbA subfamily.</text>
</comment>
<reference evidence="8 9" key="1">
    <citation type="submission" date="2015-05" db="EMBL/GenBank/DDBJ databases">
        <title>Draft genome sequence of the bacterium Gordonia jacobaea a new member of the Gordonia genus.</title>
        <authorList>
            <person name="Jimenez-Galisteo G."/>
            <person name="Dominguez A."/>
            <person name="Munoz E."/>
            <person name="Vinas M."/>
        </authorList>
    </citation>
    <scope>NUCLEOTIDE SEQUENCE [LARGE SCALE GENOMIC DNA]</scope>
    <source>
        <strain evidence="9">mv1</strain>
    </source>
</reference>
<evidence type="ECO:0000256" key="4">
    <source>
        <dbReference type="ARBA" id="ARBA00023157"/>
    </source>
</evidence>
<feature type="domain" description="Thioredoxin-like fold" evidence="7">
    <location>
        <begin position="76"/>
        <end position="239"/>
    </location>
</feature>
<keyword evidence="3" id="KW-0560">Oxidoreductase</keyword>
<dbReference type="PANTHER" id="PTHR13887:SF14">
    <property type="entry name" value="DISULFIDE BOND FORMATION PROTEIN D"/>
    <property type="match status" value="1"/>
</dbReference>
<feature type="transmembrane region" description="Helical" evidence="6">
    <location>
        <begin position="21"/>
        <end position="44"/>
    </location>
</feature>
<dbReference type="EMBL" id="LDTZ01000016">
    <property type="protein sequence ID" value="KNA91491.1"/>
    <property type="molecule type" value="Genomic_DNA"/>
</dbReference>
<evidence type="ECO:0000256" key="3">
    <source>
        <dbReference type="ARBA" id="ARBA00023002"/>
    </source>
</evidence>
<proteinExistence type="inferred from homology"/>
<evidence type="ECO:0000256" key="5">
    <source>
        <dbReference type="ARBA" id="ARBA00023284"/>
    </source>
</evidence>
<evidence type="ECO:0000256" key="2">
    <source>
        <dbReference type="ARBA" id="ARBA00022729"/>
    </source>
</evidence>
<organism evidence="8 9">
    <name type="scientific">Gordonia jacobaea</name>
    <dbReference type="NCBI Taxonomy" id="122202"/>
    <lineage>
        <taxon>Bacteria</taxon>
        <taxon>Bacillati</taxon>
        <taxon>Actinomycetota</taxon>
        <taxon>Actinomycetes</taxon>
        <taxon>Mycobacteriales</taxon>
        <taxon>Gordoniaceae</taxon>
        <taxon>Gordonia</taxon>
    </lineage>
</organism>
<evidence type="ECO:0000313" key="8">
    <source>
        <dbReference type="EMBL" id="KNA91491.1"/>
    </source>
</evidence>
<gene>
    <name evidence="8" type="ORF">ABW18_09865</name>
</gene>
<keyword evidence="9" id="KW-1185">Reference proteome</keyword>
<dbReference type="InterPro" id="IPR012336">
    <property type="entry name" value="Thioredoxin-like_fold"/>
</dbReference>
<dbReference type="SUPFAM" id="SSF52833">
    <property type="entry name" value="Thioredoxin-like"/>
    <property type="match status" value="1"/>
</dbReference>